<gene>
    <name evidence="1" type="ORF">PENTCL1PPCAC_23795</name>
</gene>
<protein>
    <submittedName>
        <fullName evidence="1">Uncharacterized protein</fullName>
    </submittedName>
</protein>
<dbReference type="AlphaFoldDB" id="A0AAV5U409"/>
<feature type="non-terminal residue" evidence="1">
    <location>
        <position position="1"/>
    </location>
</feature>
<comment type="caution">
    <text evidence="1">The sequence shown here is derived from an EMBL/GenBank/DDBJ whole genome shotgun (WGS) entry which is preliminary data.</text>
</comment>
<dbReference type="SUPFAM" id="SSF49599">
    <property type="entry name" value="TRAF domain-like"/>
    <property type="match status" value="1"/>
</dbReference>
<dbReference type="EMBL" id="BTSX01000005">
    <property type="protein sequence ID" value="GMT01621.1"/>
    <property type="molecule type" value="Genomic_DNA"/>
</dbReference>
<name>A0AAV5U409_9BILA</name>
<evidence type="ECO:0000313" key="2">
    <source>
        <dbReference type="Proteomes" id="UP001432027"/>
    </source>
</evidence>
<accession>A0AAV5U409</accession>
<proteinExistence type="predicted"/>
<dbReference type="Proteomes" id="UP001432027">
    <property type="component" value="Unassembled WGS sequence"/>
</dbReference>
<dbReference type="InterPro" id="IPR008974">
    <property type="entry name" value="TRAF-like"/>
</dbReference>
<organism evidence="1 2">
    <name type="scientific">Pristionchus entomophagus</name>
    <dbReference type="NCBI Taxonomy" id="358040"/>
    <lineage>
        <taxon>Eukaryota</taxon>
        <taxon>Metazoa</taxon>
        <taxon>Ecdysozoa</taxon>
        <taxon>Nematoda</taxon>
        <taxon>Chromadorea</taxon>
        <taxon>Rhabditida</taxon>
        <taxon>Rhabditina</taxon>
        <taxon>Diplogasteromorpha</taxon>
        <taxon>Diplogasteroidea</taxon>
        <taxon>Neodiplogasteridae</taxon>
        <taxon>Pristionchus</taxon>
    </lineage>
</organism>
<sequence length="118" mass="13619">SIVVRKSRANNLYVSLSRMDNNFATMKSVDVACECKLNNHNDDAKTVNIKSRSSLTFDEKHQVRVLPQLIYWKSVISEGFIKDNKITLQIQFSLSNILRPRSLSCSARDRQEVTRIHH</sequence>
<reference evidence="1" key="1">
    <citation type="submission" date="2023-10" db="EMBL/GenBank/DDBJ databases">
        <title>Genome assembly of Pristionchus species.</title>
        <authorList>
            <person name="Yoshida K."/>
            <person name="Sommer R.J."/>
        </authorList>
    </citation>
    <scope>NUCLEOTIDE SEQUENCE</scope>
    <source>
        <strain evidence="1">RS0144</strain>
    </source>
</reference>
<keyword evidence="2" id="KW-1185">Reference proteome</keyword>
<evidence type="ECO:0000313" key="1">
    <source>
        <dbReference type="EMBL" id="GMT01621.1"/>
    </source>
</evidence>
<dbReference type="Gene3D" id="2.60.210.10">
    <property type="entry name" value="Apoptosis, Tumor Necrosis Factor Receptor Associated Protein 2, Chain A"/>
    <property type="match status" value="1"/>
</dbReference>